<keyword evidence="5" id="KW-1133">Transmembrane helix</keyword>
<dbReference type="Gene3D" id="2.30.42.10">
    <property type="match status" value="1"/>
</dbReference>
<keyword evidence="5" id="KW-0472">Membrane</keyword>
<dbReference type="InterPro" id="IPR009003">
    <property type="entry name" value="Peptidase_S1_PA"/>
</dbReference>
<feature type="compositionally biased region" description="Low complexity" evidence="4">
    <location>
        <begin position="1"/>
        <end position="21"/>
    </location>
</feature>
<evidence type="ECO:0000313" key="8">
    <source>
        <dbReference type="Proteomes" id="UP000245639"/>
    </source>
</evidence>
<comment type="similarity">
    <text evidence="1">Belongs to the peptidase S1C family.</text>
</comment>
<dbReference type="AlphaFoldDB" id="A0A2U1FRZ8"/>
<gene>
    <name evidence="7" type="ORF">C8D89_101850</name>
</gene>
<dbReference type="Proteomes" id="UP000245639">
    <property type="component" value="Unassembled WGS sequence"/>
</dbReference>
<dbReference type="InterPro" id="IPR001478">
    <property type="entry name" value="PDZ"/>
</dbReference>
<evidence type="ECO:0000256" key="4">
    <source>
        <dbReference type="SAM" id="MobiDB-lite"/>
    </source>
</evidence>
<dbReference type="Pfam" id="PF13180">
    <property type="entry name" value="PDZ_2"/>
    <property type="match status" value="1"/>
</dbReference>
<proteinExistence type="inferred from homology"/>
<dbReference type="InterPro" id="IPR043504">
    <property type="entry name" value="Peptidase_S1_PA_chymotrypsin"/>
</dbReference>
<keyword evidence="8" id="KW-1185">Reference proteome</keyword>
<feature type="region of interest" description="Disordered" evidence="4">
    <location>
        <begin position="1"/>
        <end position="200"/>
    </location>
</feature>
<dbReference type="Gene3D" id="2.40.10.10">
    <property type="entry name" value="Trypsin-like serine proteases"/>
    <property type="match status" value="2"/>
</dbReference>
<dbReference type="InterPro" id="IPR001940">
    <property type="entry name" value="Peptidase_S1C"/>
</dbReference>
<feature type="compositionally biased region" description="Low complexity" evidence="4">
    <location>
        <begin position="118"/>
        <end position="131"/>
    </location>
</feature>
<dbReference type="InterPro" id="IPR036034">
    <property type="entry name" value="PDZ_sf"/>
</dbReference>
<reference evidence="7 8" key="1">
    <citation type="submission" date="2018-04" db="EMBL/GenBank/DDBJ databases">
        <title>Genomic Encyclopedia of Type Strains, Phase IV (KMG-IV): sequencing the most valuable type-strain genomes for metagenomic binning, comparative biology and taxonomic classification.</title>
        <authorList>
            <person name="Goeker M."/>
        </authorList>
    </citation>
    <scope>NUCLEOTIDE SEQUENCE [LARGE SCALE GENOMIC DNA]</scope>
    <source>
        <strain evidence="7 8">DSM 45771</strain>
    </source>
</reference>
<sequence>MSENDAASADPDGPASGSDAPHGATSVPAADRSSRTTPHGAGPSGGTETTARSPGPGGVRWAEGTGREYDTSTSSSTSATPYSAPAQVPTGPQGPAQGPTQAFGLGASASGTGRGTYPSTAPRAAGPPTARETVPGGYGPPSGPGGGGHGAGGESGGGYGWGGAAAGPATPPGGYPRDPGGGWGGGWGGGGQQPPPASGGKRLGTLGLVALALVAGLIGGALSAVAVGNLGGSSSSSQGTALEEPVPEGVPSAAPPGSIEQVAAAVLPSAVQIRGAAGEGSGIVLSADGLIMTNNHVLQAGQGGGLEAVFSDGRVAPVQIVGTAPAADIAVVRASGVNDLRPANLGNSDQLVQGQTVIAVGSPLGLSGTVTTGIVSALRRPVEAGGSGAGQSSVLDAIQTDAAINPGNSGGPLVDGQGQVIGVNTAIASVTGSSGGEAGSIGLGFAIPINQARRLATELVDTGRATQAVIGVGVADAAPRGAAMADVQPGSPAQAAGVVAGDVVVRVDDRPIEDANAFVAAIQSRAPGQTVTLTLQAPGGGTRQVTVTLGSRVIGGR</sequence>
<feature type="compositionally biased region" description="Gly residues" evidence="4">
    <location>
        <begin position="179"/>
        <end position="192"/>
    </location>
</feature>
<evidence type="ECO:0000313" key="7">
    <source>
        <dbReference type="EMBL" id="PVZ14981.1"/>
    </source>
</evidence>
<dbReference type="GO" id="GO:0006508">
    <property type="term" value="P:proteolysis"/>
    <property type="evidence" value="ECO:0007669"/>
    <property type="project" value="UniProtKB-KW"/>
</dbReference>
<dbReference type="PANTHER" id="PTHR43343:SF3">
    <property type="entry name" value="PROTEASE DO-LIKE 8, CHLOROPLASTIC"/>
    <property type="match status" value="1"/>
</dbReference>
<feature type="transmembrane region" description="Helical" evidence="5">
    <location>
        <begin position="206"/>
        <end position="228"/>
    </location>
</feature>
<feature type="region of interest" description="Disordered" evidence="4">
    <location>
        <begin position="233"/>
        <end position="254"/>
    </location>
</feature>
<dbReference type="PANTHER" id="PTHR43343">
    <property type="entry name" value="PEPTIDASE S12"/>
    <property type="match status" value="1"/>
</dbReference>
<organism evidence="7 8">
    <name type="scientific">Actinomycetospora cinnamomea</name>
    <dbReference type="NCBI Taxonomy" id="663609"/>
    <lineage>
        <taxon>Bacteria</taxon>
        <taxon>Bacillati</taxon>
        <taxon>Actinomycetota</taxon>
        <taxon>Actinomycetes</taxon>
        <taxon>Pseudonocardiales</taxon>
        <taxon>Pseudonocardiaceae</taxon>
        <taxon>Actinomycetospora</taxon>
    </lineage>
</organism>
<protein>
    <submittedName>
        <fullName evidence="7">Putative serine protease PepD</fullName>
    </submittedName>
</protein>
<dbReference type="GO" id="GO:0004252">
    <property type="term" value="F:serine-type endopeptidase activity"/>
    <property type="evidence" value="ECO:0007669"/>
    <property type="project" value="InterPro"/>
</dbReference>
<dbReference type="RefSeq" id="WP_116706720.1">
    <property type="nucleotide sequence ID" value="NZ_QEKW01000001.1"/>
</dbReference>
<dbReference type="SUPFAM" id="SSF50494">
    <property type="entry name" value="Trypsin-like serine proteases"/>
    <property type="match status" value="1"/>
</dbReference>
<feature type="domain" description="PDZ" evidence="6">
    <location>
        <begin position="459"/>
        <end position="539"/>
    </location>
</feature>
<evidence type="ECO:0000256" key="1">
    <source>
        <dbReference type="ARBA" id="ARBA00010541"/>
    </source>
</evidence>
<feature type="compositionally biased region" description="Low complexity" evidence="4">
    <location>
        <begin position="71"/>
        <end position="104"/>
    </location>
</feature>
<dbReference type="PROSITE" id="PS50106">
    <property type="entry name" value="PDZ"/>
    <property type="match status" value="1"/>
</dbReference>
<dbReference type="PRINTS" id="PR00834">
    <property type="entry name" value="PROTEASES2C"/>
</dbReference>
<dbReference type="SUPFAM" id="SSF50156">
    <property type="entry name" value="PDZ domain-like"/>
    <property type="match status" value="1"/>
</dbReference>
<dbReference type="EMBL" id="QEKW01000001">
    <property type="protein sequence ID" value="PVZ14981.1"/>
    <property type="molecule type" value="Genomic_DNA"/>
</dbReference>
<dbReference type="Pfam" id="PF13365">
    <property type="entry name" value="Trypsin_2"/>
    <property type="match status" value="1"/>
</dbReference>
<dbReference type="SMART" id="SM00228">
    <property type="entry name" value="PDZ"/>
    <property type="match status" value="1"/>
</dbReference>
<dbReference type="InterPro" id="IPR051201">
    <property type="entry name" value="Chloro_Bact_Ser_Proteases"/>
</dbReference>
<keyword evidence="5" id="KW-0812">Transmembrane</keyword>
<keyword evidence="2 7" id="KW-0645">Protease</keyword>
<accession>A0A2U1FRZ8</accession>
<keyword evidence="3" id="KW-0378">Hydrolase</keyword>
<name>A0A2U1FRZ8_9PSEU</name>
<evidence type="ECO:0000256" key="3">
    <source>
        <dbReference type="ARBA" id="ARBA00022801"/>
    </source>
</evidence>
<comment type="caution">
    <text evidence="7">The sequence shown here is derived from an EMBL/GenBank/DDBJ whole genome shotgun (WGS) entry which is preliminary data.</text>
</comment>
<feature type="compositionally biased region" description="Gly residues" evidence="4">
    <location>
        <begin position="136"/>
        <end position="165"/>
    </location>
</feature>
<evidence type="ECO:0000256" key="2">
    <source>
        <dbReference type="ARBA" id="ARBA00022670"/>
    </source>
</evidence>
<dbReference type="OrthoDB" id="9758917at2"/>
<evidence type="ECO:0000259" key="6">
    <source>
        <dbReference type="PROSITE" id="PS50106"/>
    </source>
</evidence>
<evidence type="ECO:0000256" key="5">
    <source>
        <dbReference type="SAM" id="Phobius"/>
    </source>
</evidence>